<feature type="compositionally biased region" description="Basic residues" evidence="1">
    <location>
        <begin position="105"/>
        <end position="118"/>
    </location>
</feature>
<reference evidence="2" key="1">
    <citation type="submission" date="2020-02" db="EMBL/GenBank/DDBJ databases">
        <authorList>
            <person name="Meier V. D."/>
        </authorList>
    </citation>
    <scope>NUCLEOTIDE SEQUENCE</scope>
    <source>
        <strain evidence="2">AVDCRST_MAG58</strain>
    </source>
</reference>
<organism evidence="2">
    <name type="scientific">uncultured Rubrobacteraceae bacterium</name>
    <dbReference type="NCBI Taxonomy" id="349277"/>
    <lineage>
        <taxon>Bacteria</taxon>
        <taxon>Bacillati</taxon>
        <taxon>Actinomycetota</taxon>
        <taxon>Rubrobacteria</taxon>
        <taxon>Rubrobacterales</taxon>
        <taxon>Rubrobacteraceae</taxon>
        <taxon>environmental samples</taxon>
    </lineage>
</organism>
<gene>
    <name evidence="2" type="ORF">AVDCRST_MAG58-195</name>
</gene>
<feature type="region of interest" description="Disordered" evidence="1">
    <location>
        <begin position="1"/>
        <end position="42"/>
    </location>
</feature>
<accession>A0A6J4QKV0</accession>
<feature type="non-terminal residue" evidence="2">
    <location>
        <position position="245"/>
    </location>
</feature>
<evidence type="ECO:0000256" key="1">
    <source>
        <dbReference type="SAM" id="MobiDB-lite"/>
    </source>
</evidence>
<protein>
    <submittedName>
        <fullName evidence="2">Uncharacterized protein</fullName>
    </submittedName>
</protein>
<feature type="non-terminal residue" evidence="2">
    <location>
        <position position="1"/>
    </location>
</feature>
<dbReference type="EMBL" id="CADCVF010000004">
    <property type="protein sequence ID" value="CAA9443645.1"/>
    <property type="molecule type" value="Genomic_DNA"/>
</dbReference>
<feature type="region of interest" description="Disordered" evidence="1">
    <location>
        <begin position="87"/>
        <end position="125"/>
    </location>
</feature>
<evidence type="ECO:0000313" key="2">
    <source>
        <dbReference type="EMBL" id="CAA9443645.1"/>
    </source>
</evidence>
<dbReference type="AlphaFoldDB" id="A0A6J4QKV0"/>
<feature type="compositionally biased region" description="Basic residues" evidence="1">
    <location>
        <begin position="206"/>
        <end position="224"/>
    </location>
</feature>
<feature type="compositionally biased region" description="Basic and acidic residues" evidence="1">
    <location>
        <begin position="92"/>
        <end position="101"/>
    </location>
</feature>
<feature type="compositionally biased region" description="Pro residues" evidence="1">
    <location>
        <begin position="235"/>
        <end position="245"/>
    </location>
</feature>
<name>A0A6J4QKV0_9ACTN</name>
<feature type="region of interest" description="Disordered" evidence="1">
    <location>
        <begin position="194"/>
        <end position="245"/>
    </location>
</feature>
<proteinExistence type="predicted"/>
<sequence length="245" mass="28119">GDRAYLPRLQPHTRGGASLAAHSDRYKASPDGCARSPDRRRRRSCPLLRRRLDDAGRHLGRVTRGGNPRCGRARVLLDRVSRRVGLPRGLRHGADSREHGVARARPSRRSRRAPRRVPRTNCRDSHPARLRHARAQPAFRGTKQILRRRAPGHVRVHLRGPPHNRSGLPLARPAGRMDGQGDRLHQLVQGDWCDPRRRREPAPRTWGRRHRNRRLHGRPRRLRHTPVAGHNSRLPRPPLRPVGFL</sequence>